<proteinExistence type="inferred from homology"/>
<dbReference type="RefSeq" id="WP_079689114.1">
    <property type="nucleotide sequence ID" value="NZ_FUZU01000003.1"/>
</dbReference>
<dbReference type="Proteomes" id="UP000190961">
    <property type="component" value="Unassembled WGS sequence"/>
</dbReference>
<dbReference type="EMBL" id="FUZU01000003">
    <property type="protein sequence ID" value="SKC83957.1"/>
    <property type="molecule type" value="Genomic_DNA"/>
</dbReference>
<evidence type="ECO:0000313" key="5">
    <source>
        <dbReference type="EMBL" id="SKC83957.1"/>
    </source>
</evidence>
<dbReference type="InterPro" id="IPR038460">
    <property type="entry name" value="AcetylCoA_hyd_C_sf"/>
</dbReference>
<dbReference type="InterPro" id="IPR026888">
    <property type="entry name" value="AcetylCoA_hyd_C"/>
</dbReference>
<dbReference type="Gene3D" id="3.40.1080.10">
    <property type="entry name" value="Glutaconate Coenzyme A-transferase"/>
    <property type="match status" value="1"/>
</dbReference>
<keyword evidence="6" id="KW-1185">Reference proteome</keyword>
<dbReference type="AlphaFoldDB" id="A0A1T5M6V3"/>
<dbReference type="PANTHER" id="PTHR21432:SF20">
    <property type="entry name" value="ACETYL-COA HYDROLASE"/>
    <property type="match status" value="1"/>
</dbReference>
<evidence type="ECO:0000259" key="3">
    <source>
        <dbReference type="Pfam" id="PF02550"/>
    </source>
</evidence>
<organism evidence="5 6">
    <name type="scientific">Ohtaekwangia koreensis</name>
    <dbReference type="NCBI Taxonomy" id="688867"/>
    <lineage>
        <taxon>Bacteria</taxon>
        <taxon>Pseudomonadati</taxon>
        <taxon>Bacteroidota</taxon>
        <taxon>Cytophagia</taxon>
        <taxon>Cytophagales</taxon>
        <taxon>Fulvivirgaceae</taxon>
        <taxon>Ohtaekwangia</taxon>
    </lineage>
</organism>
<evidence type="ECO:0000256" key="1">
    <source>
        <dbReference type="ARBA" id="ARBA00009632"/>
    </source>
</evidence>
<name>A0A1T5M6V3_9BACT</name>
<keyword evidence="2" id="KW-0808">Transferase</keyword>
<evidence type="ECO:0000256" key="2">
    <source>
        <dbReference type="ARBA" id="ARBA00022679"/>
    </source>
</evidence>
<dbReference type="InterPro" id="IPR037171">
    <property type="entry name" value="NagB/RpiA_transferase-like"/>
</dbReference>
<dbReference type="PANTHER" id="PTHR21432">
    <property type="entry name" value="ACETYL-COA HYDROLASE-RELATED"/>
    <property type="match status" value="1"/>
</dbReference>
<protein>
    <submittedName>
        <fullName evidence="5">Acyl-CoA hydrolase</fullName>
    </submittedName>
</protein>
<evidence type="ECO:0000259" key="4">
    <source>
        <dbReference type="Pfam" id="PF13336"/>
    </source>
</evidence>
<dbReference type="Pfam" id="PF13336">
    <property type="entry name" value="AcetylCoA_hyd_C"/>
    <property type="match status" value="1"/>
</dbReference>
<feature type="domain" description="Acetyl-CoA hydrolase/transferase N-terminal" evidence="3">
    <location>
        <begin position="2"/>
        <end position="168"/>
    </location>
</feature>
<dbReference type="Pfam" id="PF02550">
    <property type="entry name" value="AcetylCoA_hydro"/>
    <property type="match status" value="1"/>
</dbReference>
<accession>A0A1T5M6V3</accession>
<feature type="domain" description="Acetyl-CoA hydrolase/transferase C-terminal" evidence="4">
    <location>
        <begin position="264"/>
        <end position="416"/>
    </location>
</feature>
<dbReference type="SUPFAM" id="SSF100950">
    <property type="entry name" value="NagB/RpiA/CoA transferase-like"/>
    <property type="match status" value="2"/>
</dbReference>
<dbReference type="GO" id="GO:0006083">
    <property type="term" value="P:acetate metabolic process"/>
    <property type="evidence" value="ECO:0007669"/>
    <property type="project" value="InterPro"/>
</dbReference>
<dbReference type="GO" id="GO:0016787">
    <property type="term" value="F:hydrolase activity"/>
    <property type="evidence" value="ECO:0007669"/>
    <property type="project" value="UniProtKB-KW"/>
</dbReference>
<sequence>MYITAEEAVQIIKPGQRVFIHGGAATPHFLLQHLANRYHELWNVELVSISLQGDAILADKKYKDSFRMNSLFVSQNIREAINSGRGDYIPVFLSEVPNLFRKNILPIDVAIVQVSPPDKHGYCSLGVSVDVAAAAVKNARYTIAQINPRMPRTLGDGLIKADTFDAMVYAEQELPEVRCIKENGEIEMRIGAYCAELVEDGATIQTGIGSIPDAVLASLTNHKQLGIHTEMFSDGIIPLVEKGVITNERKKKHRGKIVTSFVLGSRTLYDFIDDNPSVIALGIDYVNDTAVIRTNPKVTAINSAIEVDITGQVCSDSIGTYHYSGVGGQMDFVRGASLSEGGKPIIALPSITSKGISRISSFLKQGAGVVTTRAHAHYIVTEYGIAYLYGKNMRQRAKALIDIAHPNHREDLEKAAFERFRSYEFERTMY</sequence>
<dbReference type="OrthoDB" id="9801795at2"/>
<dbReference type="STRING" id="688867.SAMN05660236_4606"/>
<dbReference type="GO" id="GO:0008775">
    <property type="term" value="F:acetate CoA-transferase activity"/>
    <property type="evidence" value="ECO:0007669"/>
    <property type="project" value="InterPro"/>
</dbReference>
<dbReference type="InterPro" id="IPR046433">
    <property type="entry name" value="ActCoA_hydro"/>
</dbReference>
<dbReference type="Gene3D" id="3.30.750.70">
    <property type="entry name" value="4-hydroxybutyrate coenzyme like domains"/>
    <property type="match status" value="1"/>
</dbReference>
<keyword evidence="5" id="KW-0378">Hydrolase</keyword>
<dbReference type="InterPro" id="IPR003702">
    <property type="entry name" value="ActCoA_hydro_N"/>
</dbReference>
<dbReference type="Gene3D" id="3.40.1080.20">
    <property type="entry name" value="Acetyl-CoA hydrolase/transferase C-terminal domain"/>
    <property type="match status" value="1"/>
</dbReference>
<reference evidence="5 6" key="1">
    <citation type="submission" date="2017-02" db="EMBL/GenBank/DDBJ databases">
        <authorList>
            <person name="Peterson S.W."/>
        </authorList>
    </citation>
    <scope>NUCLEOTIDE SEQUENCE [LARGE SCALE GENOMIC DNA]</scope>
    <source>
        <strain evidence="5 6">DSM 25262</strain>
    </source>
</reference>
<gene>
    <name evidence="5" type="ORF">SAMN05660236_4606</name>
</gene>
<comment type="similarity">
    <text evidence="1">Belongs to the acetyl-CoA hydrolase/transferase family.</text>
</comment>
<evidence type="ECO:0000313" key="6">
    <source>
        <dbReference type="Proteomes" id="UP000190961"/>
    </source>
</evidence>